<name>A0A6N2WK90_CLOIN</name>
<dbReference type="SMART" id="SM00530">
    <property type="entry name" value="HTH_XRE"/>
    <property type="match status" value="1"/>
</dbReference>
<dbReference type="CDD" id="cd00093">
    <property type="entry name" value="HTH_XRE"/>
    <property type="match status" value="1"/>
</dbReference>
<dbReference type="InterPro" id="IPR001387">
    <property type="entry name" value="Cro/C1-type_HTH"/>
</dbReference>
<dbReference type="EMBL" id="CACRTE010000034">
    <property type="protein sequence ID" value="VYT42598.1"/>
    <property type="molecule type" value="Genomic_DNA"/>
</dbReference>
<proteinExistence type="predicted"/>
<sequence>MQVSYNKLFKKLIDKGLKKTEFAKKAGISPGTLAKLSKNEYVSMDVLVRICIEFDCQISDIVEVNLNREGDVLWHNM</sequence>
<feature type="domain" description="HTH cro/C1-type" evidence="1">
    <location>
        <begin position="15"/>
        <end position="61"/>
    </location>
</feature>
<dbReference type="Gene3D" id="1.10.260.40">
    <property type="entry name" value="lambda repressor-like DNA-binding domains"/>
    <property type="match status" value="1"/>
</dbReference>
<dbReference type="RefSeq" id="WP_156346893.1">
    <property type="nucleotide sequence ID" value="NZ_CACRTE010000034.1"/>
</dbReference>
<accession>A0A6N2WK90</accession>
<dbReference type="Pfam" id="PF13443">
    <property type="entry name" value="HTH_26"/>
    <property type="match status" value="1"/>
</dbReference>
<reference evidence="2" key="1">
    <citation type="submission" date="2019-11" db="EMBL/GenBank/DDBJ databases">
        <authorList>
            <person name="Feng L."/>
        </authorList>
    </citation>
    <scope>NUCLEOTIDE SEQUENCE</scope>
    <source>
        <strain evidence="2">CinnocuumLFYP12</strain>
    </source>
</reference>
<evidence type="ECO:0000259" key="1">
    <source>
        <dbReference type="PROSITE" id="PS50943"/>
    </source>
</evidence>
<dbReference type="SUPFAM" id="SSF47413">
    <property type="entry name" value="lambda repressor-like DNA-binding domains"/>
    <property type="match status" value="1"/>
</dbReference>
<protein>
    <submittedName>
        <fullName evidence="2">Helix-turn-helix</fullName>
    </submittedName>
</protein>
<dbReference type="InterPro" id="IPR010982">
    <property type="entry name" value="Lambda_DNA-bd_dom_sf"/>
</dbReference>
<dbReference type="GO" id="GO:0003677">
    <property type="term" value="F:DNA binding"/>
    <property type="evidence" value="ECO:0007669"/>
    <property type="project" value="InterPro"/>
</dbReference>
<evidence type="ECO:0000313" key="2">
    <source>
        <dbReference type="EMBL" id="VYT42598.1"/>
    </source>
</evidence>
<gene>
    <name evidence="2" type="ORF">CILFYP12_00059</name>
</gene>
<dbReference type="AlphaFoldDB" id="A0A6N2WK90"/>
<dbReference type="PROSITE" id="PS50943">
    <property type="entry name" value="HTH_CROC1"/>
    <property type="match status" value="1"/>
</dbReference>
<organism evidence="2">
    <name type="scientific">Clostridium innocuum</name>
    <dbReference type="NCBI Taxonomy" id="1522"/>
    <lineage>
        <taxon>Bacteria</taxon>
        <taxon>Bacillati</taxon>
        <taxon>Bacillota</taxon>
        <taxon>Clostridia</taxon>
        <taxon>Eubacteriales</taxon>
        <taxon>Clostridiaceae</taxon>
        <taxon>Clostridium</taxon>
    </lineage>
</organism>